<dbReference type="InterPro" id="IPR051093">
    <property type="entry name" value="Neuroligin/BSAL"/>
</dbReference>
<feature type="region of interest" description="Disordered" evidence="3">
    <location>
        <begin position="177"/>
        <end position="210"/>
    </location>
</feature>
<evidence type="ECO:0000259" key="5">
    <source>
        <dbReference type="PROSITE" id="PS50132"/>
    </source>
</evidence>
<dbReference type="Pfam" id="PF00615">
    <property type="entry name" value="RGS"/>
    <property type="match status" value="1"/>
</dbReference>
<reference evidence="6" key="1">
    <citation type="submission" date="2023-07" db="EMBL/GenBank/DDBJ databases">
        <authorList>
            <consortium name="CYATHOMIX"/>
        </authorList>
    </citation>
    <scope>NUCLEOTIDE SEQUENCE</scope>
    <source>
        <strain evidence="6">N/A</strain>
    </source>
</reference>
<sequence length="1519" mass="172752">MNMASDHLSITATPRAWTAFIVCLAHNSEMARPEGFQRYNIDYDYEGYSYSESDSDSSSEGSSSLPPFQLPKARMDEKWMRDKRISRKPHYGISTRGHIKPTDSSSLSTIQSNISSLLESTNDEDDLLDLYTPVQKGEKHRVPPVFAMPQELSPVMGTSIDEPPSVPSLRLQRDWRPQQTSTSTSFQPFVSTLPKTNPHHGPKFVSSTPRASTANRIPMYSYNQIIEGASRPSSYYSEDLCELPSSARSHVENVKPTFYRPENFGLPTGVAKNVGSEGIVFLSMTLCGNQLNVTINEAVYFQDPYQPQISSYVRVEMRRRCGNSRKRYYREKIQSYKTRNWVGTNRPTFNEKFTFYIDEDNYFRDLLTISVYKLKADNHQQRMRMLGCMTFPVKRLMKKAREANDGYYIDENMTMDEVVVNEGGFFLLSPKRGEKKSFPQNKISIKTYYNDKTFSGDGVLTTSSSCISNPSELQMPPRTQRSSVTGRKKNDSAEIPSRFEKDDVSRYVDGDPVTISFERNPTDSYEDSNSMPLRHERIGSVYVGKSPLRRIEREDRFGSIFQALGGSMRRGHRATLPDIRVTSVNTSDAEAPALQVRRRVVDLGRLTPDSSSSSIRQKCPTPTGSLEPKKDQGVRRTASFTFSPKGAADKQNRRVIVPEKEGRDDKRKLFGPISKTISLIRSKLDVALSTSSLYPSREEVRQWRLSFESLLNHKYGCSLFREFLKKEFSDENVDFWLECEEFKKMKEGKKATIQKAHEIFKEYVAAAAPKEVNLDSDTRAATKAAMESGCKTDTFSLAQSRIEQLMAKDSYRRFLKDPLYLELAEGLENDVSYRDEVMKEVLVIIGIVSQVSGQLIPEPTRPIDLWNPFGPTSTPRPRNQGLSHNEVAVRLSIGDLIGKKILLRDLPWTPTQDPSEQLPPQRLHFDPNPLPPRNNVTIYTFLGVPYAEAPVAQRRLKPPQLIRELPLQPYLAFQYGATCAQDVEHRPQIFVNDPYPFIVNEDCLYLNIFSPDVSKVSGMSYPVLVFFHGGNFQTGSANDWPAHGLASRGIVVVTVNYRLGALGFMSLGDSTTGNFGLMDQRLALQFVRDHISSFGGDPQAVTVAGHDAGAVSVGMHMLSPLSKSLFRSAAMMSGSEVSYHSYIGKPALAFNNTIKLGRYLGCTQSIAYDVWNCILTRSTNDIVRATTDIPIEYNRYLFLPTIDGLNIPGNPLWILNNAPTGLAAIPSAVPLLIGMNAQDGTEVILEDRLLGEFNDFNNVDQEYFRSYALEYAFRHNYTMNREAIVEAIIDRYTYWPDPSDEWAVRNAFIQFVTDAYYTAPISLSAHLHSAAGSRTFMYVNNYNLSRTGFIPGWMGSCRECDLYMLFGYAFMPDDLRPYQLRGVNFTQMDRNASQLFSNVFRRFVYHQNPNFLYDGSWAALEPRRHWYMNFNYSHWSEMSIPGKLERDYLYMEVAFWNEYIPALVNYMTTTFPPSEVSVRRQLMVFQMQRNPIVWLNMLIISIRITRYMILTFIASAISN</sequence>
<feature type="compositionally biased region" description="Polar residues" evidence="3">
    <location>
        <begin position="517"/>
        <end position="531"/>
    </location>
</feature>
<dbReference type="FunFam" id="1.10.167.10:FF:000001">
    <property type="entry name" value="Putative regulator of g-protein signaling 12"/>
    <property type="match status" value="1"/>
</dbReference>
<proteinExistence type="inferred from homology"/>
<feature type="compositionally biased region" description="Low complexity" evidence="3">
    <location>
        <begin position="50"/>
        <end position="64"/>
    </location>
</feature>
<feature type="domain" description="RGS" evidence="5">
    <location>
        <begin position="706"/>
        <end position="824"/>
    </location>
</feature>
<dbReference type="InterPro" id="IPR016137">
    <property type="entry name" value="RGS"/>
</dbReference>
<dbReference type="PANTHER" id="PTHR43903">
    <property type="entry name" value="NEUROLIGIN"/>
    <property type="match status" value="1"/>
</dbReference>
<gene>
    <name evidence="6" type="ORF">CYNAS_LOCUS22268</name>
</gene>
<evidence type="ECO:0000259" key="4">
    <source>
        <dbReference type="PROSITE" id="PS50004"/>
    </source>
</evidence>
<feature type="region of interest" description="Disordered" evidence="3">
    <location>
        <begin position="465"/>
        <end position="498"/>
    </location>
</feature>
<feature type="region of interest" description="Disordered" evidence="3">
    <location>
        <begin position="606"/>
        <end position="636"/>
    </location>
</feature>
<dbReference type="InterPro" id="IPR036305">
    <property type="entry name" value="RGS_sf"/>
</dbReference>
<dbReference type="Proteomes" id="UP001176961">
    <property type="component" value="Unassembled WGS sequence"/>
</dbReference>
<dbReference type="SMART" id="SM00315">
    <property type="entry name" value="RGS"/>
    <property type="match status" value="1"/>
</dbReference>
<dbReference type="Gene3D" id="2.60.40.150">
    <property type="entry name" value="C2 domain"/>
    <property type="match status" value="1"/>
</dbReference>
<feature type="compositionally biased region" description="Polar residues" evidence="3">
    <location>
        <begin position="177"/>
        <end position="195"/>
    </location>
</feature>
<organism evidence="6 7">
    <name type="scientific">Cylicocyclus nassatus</name>
    <name type="common">Nematode worm</name>
    <dbReference type="NCBI Taxonomy" id="53992"/>
    <lineage>
        <taxon>Eukaryota</taxon>
        <taxon>Metazoa</taxon>
        <taxon>Ecdysozoa</taxon>
        <taxon>Nematoda</taxon>
        <taxon>Chromadorea</taxon>
        <taxon>Rhabditida</taxon>
        <taxon>Rhabditina</taxon>
        <taxon>Rhabditomorpha</taxon>
        <taxon>Strongyloidea</taxon>
        <taxon>Strongylidae</taxon>
        <taxon>Cylicocyclus</taxon>
    </lineage>
</organism>
<feature type="domain" description="C2" evidence="4">
    <location>
        <begin position="276"/>
        <end position="407"/>
    </location>
</feature>
<dbReference type="InterPro" id="IPR019819">
    <property type="entry name" value="Carboxylesterase_B_CS"/>
</dbReference>
<feature type="compositionally biased region" description="Polar residues" evidence="3">
    <location>
        <begin position="608"/>
        <end position="624"/>
    </location>
</feature>
<dbReference type="Gene3D" id="3.40.50.1820">
    <property type="entry name" value="alpha/beta hydrolase"/>
    <property type="match status" value="1"/>
</dbReference>
<dbReference type="PROSITE" id="PS50004">
    <property type="entry name" value="C2"/>
    <property type="match status" value="1"/>
</dbReference>
<dbReference type="Gene3D" id="1.10.167.10">
    <property type="entry name" value="Regulator of G-protein Signalling 4, domain 2"/>
    <property type="match status" value="1"/>
</dbReference>
<dbReference type="InterPro" id="IPR035892">
    <property type="entry name" value="C2_domain_sf"/>
</dbReference>
<protein>
    <submittedName>
        <fullName evidence="6">Uncharacterized protein</fullName>
    </submittedName>
</protein>
<keyword evidence="7" id="KW-1185">Reference proteome</keyword>
<feature type="compositionally biased region" description="Basic and acidic residues" evidence="3">
    <location>
        <begin position="488"/>
        <end position="498"/>
    </location>
</feature>
<evidence type="ECO:0000313" key="7">
    <source>
        <dbReference type="Proteomes" id="UP001176961"/>
    </source>
</evidence>
<dbReference type="PRINTS" id="PR01301">
    <property type="entry name" value="RGSPROTEIN"/>
</dbReference>
<dbReference type="SMART" id="SM00239">
    <property type="entry name" value="C2"/>
    <property type="match status" value="1"/>
</dbReference>
<dbReference type="InterPro" id="IPR000008">
    <property type="entry name" value="C2_dom"/>
</dbReference>
<dbReference type="SUPFAM" id="SSF49562">
    <property type="entry name" value="C2 domain (Calcium/lipid-binding domain, CaLB)"/>
    <property type="match status" value="1"/>
</dbReference>
<keyword evidence="2" id="KW-0732">Signal</keyword>
<dbReference type="Pfam" id="PF00168">
    <property type="entry name" value="C2"/>
    <property type="match status" value="1"/>
</dbReference>
<dbReference type="EMBL" id="CATQJL010000326">
    <property type="protein sequence ID" value="CAJ0610285.1"/>
    <property type="molecule type" value="Genomic_DNA"/>
</dbReference>
<evidence type="ECO:0000256" key="1">
    <source>
        <dbReference type="ARBA" id="ARBA00005964"/>
    </source>
</evidence>
<evidence type="ECO:0000256" key="2">
    <source>
        <dbReference type="ARBA" id="ARBA00022729"/>
    </source>
</evidence>
<dbReference type="InterPro" id="IPR029058">
    <property type="entry name" value="AB_hydrolase_fold"/>
</dbReference>
<comment type="similarity">
    <text evidence="1">Belongs to the type-B carboxylesterase/lipase family.</text>
</comment>
<dbReference type="Pfam" id="PF00135">
    <property type="entry name" value="COesterase"/>
    <property type="match status" value="1"/>
</dbReference>
<evidence type="ECO:0000313" key="6">
    <source>
        <dbReference type="EMBL" id="CAJ0610285.1"/>
    </source>
</evidence>
<feature type="region of interest" description="Disordered" evidence="3">
    <location>
        <begin position="512"/>
        <end position="531"/>
    </location>
</feature>
<dbReference type="PROSITE" id="PS50132">
    <property type="entry name" value="RGS"/>
    <property type="match status" value="1"/>
</dbReference>
<dbReference type="SUPFAM" id="SSF53474">
    <property type="entry name" value="alpha/beta-Hydrolases"/>
    <property type="match status" value="1"/>
</dbReference>
<name>A0AA36HGB6_CYLNA</name>
<feature type="region of interest" description="Disordered" evidence="3">
    <location>
        <begin position="50"/>
        <end position="73"/>
    </location>
</feature>
<accession>A0AA36HGB6</accession>
<dbReference type="InterPro" id="IPR002018">
    <property type="entry name" value="CarbesteraseB"/>
</dbReference>
<dbReference type="PROSITE" id="PS00941">
    <property type="entry name" value="CARBOXYLESTERASE_B_2"/>
    <property type="match status" value="1"/>
</dbReference>
<comment type="caution">
    <text evidence="6">The sequence shown here is derived from an EMBL/GenBank/DDBJ whole genome shotgun (WGS) entry which is preliminary data.</text>
</comment>
<dbReference type="SUPFAM" id="SSF48097">
    <property type="entry name" value="Regulator of G-protein signaling, RGS"/>
    <property type="match status" value="1"/>
</dbReference>
<feature type="compositionally biased region" description="Polar residues" evidence="3">
    <location>
        <begin position="465"/>
        <end position="485"/>
    </location>
</feature>
<dbReference type="InterPro" id="IPR044926">
    <property type="entry name" value="RGS_subdomain_2"/>
</dbReference>
<evidence type="ECO:0000256" key="3">
    <source>
        <dbReference type="SAM" id="MobiDB-lite"/>
    </source>
</evidence>